<reference evidence="2 3" key="1">
    <citation type="submission" date="2020-08" db="EMBL/GenBank/DDBJ databases">
        <title>Genomic Encyclopedia of Type Strains, Phase IV (KMG-IV): sequencing the most valuable type-strain genomes for metagenomic binning, comparative biology and taxonomic classification.</title>
        <authorList>
            <person name="Goeker M."/>
        </authorList>
    </citation>
    <scope>NUCLEOTIDE SEQUENCE [LARGE SCALE GENOMIC DNA]</scope>
    <source>
        <strain evidence="2 3">DSM 23562</strain>
    </source>
</reference>
<proteinExistence type="predicted"/>
<dbReference type="AlphaFoldDB" id="A0A7W9SSB4"/>
<dbReference type="PANTHER" id="PTHR30283:SF4">
    <property type="entry name" value="PEROXIDE STRESS RESISTANCE PROTEIN YAAA"/>
    <property type="match status" value="1"/>
</dbReference>
<organism evidence="2 3">
    <name type="scientific">Armatimonas rosea</name>
    <dbReference type="NCBI Taxonomy" id="685828"/>
    <lineage>
        <taxon>Bacteria</taxon>
        <taxon>Bacillati</taxon>
        <taxon>Armatimonadota</taxon>
        <taxon>Armatimonadia</taxon>
        <taxon>Armatimonadales</taxon>
        <taxon>Armatimonadaceae</taxon>
        <taxon>Armatimonas</taxon>
    </lineage>
</organism>
<dbReference type="InterPro" id="IPR005583">
    <property type="entry name" value="YaaA"/>
</dbReference>
<dbReference type="Proteomes" id="UP000520814">
    <property type="component" value="Unassembled WGS sequence"/>
</dbReference>
<dbReference type="GO" id="GO:0005829">
    <property type="term" value="C:cytosol"/>
    <property type="evidence" value="ECO:0007669"/>
    <property type="project" value="TreeGrafter"/>
</dbReference>
<gene>
    <name evidence="2" type="ORF">HNQ39_002880</name>
</gene>
<protein>
    <recommendedName>
        <fullName evidence="4">Peroxide stress protein YaaA</fullName>
    </recommendedName>
</protein>
<dbReference type="PANTHER" id="PTHR30283">
    <property type="entry name" value="PEROXIDE STRESS RESPONSE PROTEIN YAAA"/>
    <property type="match status" value="1"/>
</dbReference>
<dbReference type="EMBL" id="JACHGW010000002">
    <property type="protein sequence ID" value="MBB6051089.1"/>
    <property type="molecule type" value="Genomic_DNA"/>
</dbReference>
<dbReference type="RefSeq" id="WP_184197248.1">
    <property type="nucleotide sequence ID" value="NZ_JACHGW010000002.1"/>
</dbReference>
<evidence type="ECO:0000313" key="2">
    <source>
        <dbReference type="EMBL" id="MBB6051089.1"/>
    </source>
</evidence>
<keyword evidence="3" id="KW-1185">Reference proteome</keyword>
<dbReference type="GO" id="GO:0033194">
    <property type="term" value="P:response to hydroperoxide"/>
    <property type="evidence" value="ECO:0007669"/>
    <property type="project" value="TreeGrafter"/>
</dbReference>
<sequence length="262" mass="27967">MQILLPPSEGKTSPAKGKPLDGDTLPLPSLQEPRRQVLEALTTLCAGDPELARTTLGLTPGQSDELLRNQGLWTAPTAPAWQVYTGVLYGQLDAPSLTAAQRRWLSERVLIASALFGFVGLSEPIPAYRLSGDTSLPGVGALAGFWRTHLVPLLEATSGLVIDLRSGTYVKLAPLTPALAERTVAVRVLQKMPSGPPKLITHFNKATKGRIVRELALQRKTLRTASELAQLVTALDADVTVVAPAKKGPLLLDIVVDSPFHG</sequence>
<dbReference type="Pfam" id="PF03883">
    <property type="entry name" value="H2O2_YaaD"/>
    <property type="match status" value="1"/>
</dbReference>
<name>A0A7W9SSB4_ARMRO</name>
<feature type="region of interest" description="Disordered" evidence="1">
    <location>
        <begin position="1"/>
        <end position="29"/>
    </location>
</feature>
<evidence type="ECO:0008006" key="4">
    <source>
        <dbReference type="Google" id="ProtNLM"/>
    </source>
</evidence>
<comment type="caution">
    <text evidence="2">The sequence shown here is derived from an EMBL/GenBank/DDBJ whole genome shotgun (WGS) entry which is preliminary data.</text>
</comment>
<accession>A0A7W9SSB4</accession>
<evidence type="ECO:0000256" key="1">
    <source>
        <dbReference type="SAM" id="MobiDB-lite"/>
    </source>
</evidence>
<evidence type="ECO:0000313" key="3">
    <source>
        <dbReference type="Proteomes" id="UP000520814"/>
    </source>
</evidence>